<reference evidence="4 5" key="1">
    <citation type="journal article" date="2015" name="Biotechnol. Bioeng.">
        <title>Genome sequence and phenotypic characterization of Caulobacter segnis.</title>
        <authorList>
            <person name="Patel S."/>
            <person name="Fletcher B."/>
            <person name="Scott D.C."/>
            <person name="Ely B."/>
        </authorList>
    </citation>
    <scope>NUCLEOTIDE SEQUENCE [LARGE SCALE GENOMIC DNA]</scope>
    <source>
        <strain evidence="4 5">ERI-2</strain>
    </source>
</reference>
<evidence type="ECO:0000313" key="5">
    <source>
        <dbReference type="Proteomes" id="UP000077407"/>
    </source>
</evidence>
<dbReference type="RefSeq" id="WP_063556468.1">
    <property type="nucleotide sequence ID" value="NZ_LITT01000046.1"/>
</dbReference>
<feature type="transmembrane region" description="Helical" evidence="1">
    <location>
        <begin position="49"/>
        <end position="68"/>
    </location>
</feature>
<dbReference type="Proteomes" id="UP000077407">
    <property type="component" value="Unassembled WGS sequence"/>
</dbReference>
<name>A0A168M2L5_9CLOT</name>
<dbReference type="PATRIC" id="fig|1538.10.peg.3178"/>
<dbReference type="InterPro" id="IPR040680">
    <property type="entry name" value="DUF5643"/>
</dbReference>
<proteinExistence type="predicted"/>
<organism evidence="4 5">
    <name type="scientific">Clostridium ljungdahlii</name>
    <dbReference type="NCBI Taxonomy" id="1538"/>
    <lineage>
        <taxon>Bacteria</taxon>
        <taxon>Bacillati</taxon>
        <taxon>Bacillota</taxon>
        <taxon>Clostridia</taxon>
        <taxon>Eubacteriales</taxon>
        <taxon>Clostridiaceae</taxon>
        <taxon>Clostridium</taxon>
    </lineage>
</organism>
<dbReference type="EMBL" id="LITT01000046">
    <property type="protein sequence ID" value="OAA84024.1"/>
    <property type="molecule type" value="Genomic_DNA"/>
</dbReference>
<evidence type="ECO:0008006" key="6">
    <source>
        <dbReference type="Google" id="ProtNLM"/>
    </source>
</evidence>
<gene>
    <name evidence="4" type="ORF">WY13_03153</name>
</gene>
<sequence>MKDIYELLNYAEVDLKEYDETELNDIDKKKFKKKLHSHIKSKRYNLGKMTKFAAVSLAILTLAGVVTYKTNPIFAKEMPILGTIIKNVEGYNNHEFDKYTSVINKTVEKNGFEVTLNEIAIDRNKLIIAATFKSTEKLPENSPPATMNPIVFINGKQINVGGGGNKKFIDNYTYVTVDELDVSSIKIPDNINMKIVYKDFEIYQKGQKDLKTINGPWEFQFNVSKKEIENKTNTIKINKNIKFKDIYMDIKDINITPLSTQISFDFKCDTSLDSMADPLYFIITDNRGNYLSMQGGSFAPNKDTVNYADKESPSLITFSAVPKGTDKLYITPYHRSFNKENRSKKTEPIKFNNNLPIVLKQNNESRLIVTSIERKNGKIYVKYKAEGICIGIPENRLYLYDSNKKQLDREDVGNEQDVTNNKDTISMTFKDRTNRDIYVGTDDMSDIIVLENNKFTVDLKK</sequence>
<evidence type="ECO:0000259" key="3">
    <source>
        <dbReference type="Pfam" id="PF18705"/>
    </source>
</evidence>
<protein>
    <recommendedName>
        <fullName evidence="6">DUF4179 domain-containing protein</fullName>
    </recommendedName>
</protein>
<dbReference type="OrthoDB" id="1938054at2"/>
<dbReference type="Gene3D" id="2.60.40.1640">
    <property type="entry name" value="Conserved domain protein"/>
    <property type="match status" value="1"/>
</dbReference>
<evidence type="ECO:0000256" key="1">
    <source>
        <dbReference type="SAM" id="Phobius"/>
    </source>
</evidence>
<feature type="domain" description="DUF4179" evidence="2">
    <location>
        <begin position="48"/>
        <end position="134"/>
    </location>
</feature>
<keyword evidence="1" id="KW-0472">Membrane</keyword>
<dbReference type="AlphaFoldDB" id="A0A168M2L5"/>
<accession>A0A168M2L5</accession>
<evidence type="ECO:0000313" key="4">
    <source>
        <dbReference type="EMBL" id="OAA84024.1"/>
    </source>
</evidence>
<dbReference type="Pfam" id="PF18705">
    <property type="entry name" value="DUF5643"/>
    <property type="match status" value="1"/>
</dbReference>
<comment type="caution">
    <text evidence="4">The sequence shown here is derived from an EMBL/GenBank/DDBJ whole genome shotgun (WGS) entry which is preliminary data.</text>
</comment>
<keyword evidence="1" id="KW-0812">Transmembrane</keyword>
<dbReference type="Gene3D" id="2.60.40.1630">
    <property type="entry name" value="bacillus anthracis domain"/>
    <property type="match status" value="1"/>
</dbReference>
<keyword evidence="1" id="KW-1133">Transmembrane helix</keyword>
<dbReference type="Pfam" id="PF13786">
    <property type="entry name" value="DUF4179"/>
    <property type="match status" value="1"/>
</dbReference>
<dbReference type="InterPro" id="IPR025436">
    <property type="entry name" value="DUF4179"/>
</dbReference>
<feature type="domain" description="DUF5643" evidence="3">
    <location>
        <begin position="232"/>
        <end position="356"/>
    </location>
</feature>
<evidence type="ECO:0000259" key="2">
    <source>
        <dbReference type="Pfam" id="PF13786"/>
    </source>
</evidence>